<dbReference type="RefSeq" id="WP_379800541.1">
    <property type="nucleotide sequence ID" value="NZ_JBHSFY010000014.1"/>
</dbReference>
<evidence type="ECO:0000256" key="1">
    <source>
        <dbReference type="SAM" id="Phobius"/>
    </source>
</evidence>
<dbReference type="Proteomes" id="UP001596003">
    <property type="component" value="Unassembled WGS sequence"/>
</dbReference>
<keyword evidence="1" id="KW-1133">Transmembrane helix</keyword>
<proteinExistence type="predicted"/>
<evidence type="ECO:0000313" key="2">
    <source>
        <dbReference type="EMBL" id="MFC4479259.1"/>
    </source>
</evidence>
<organism evidence="2 3">
    <name type="scientific">Flavobacterium chungangensis</name>
    <dbReference type="NCBI Taxonomy" id="2708132"/>
    <lineage>
        <taxon>Bacteria</taxon>
        <taxon>Pseudomonadati</taxon>
        <taxon>Bacteroidota</taxon>
        <taxon>Flavobacteriia</taxon>
        <taxon>Flavobacteriales</taxon>
        <taxon>Flavobacteriaceae</taxon>
        <taxon>Flavobacterium</taxon>
    </lineage>
</organism>
<feature type="transmembrane region" description="Helical" evidence="1">
    <location>
        <begin position="5"/>
        <end position="21"/>
    </location>
</feature>
<reference evidence="3" key="1">
    <citation type="journal article" date="2019" name="Int. J. Syst. Evol. Microbiol.">
        <title>The Global Catalogue of Microorganisms (GCM) 10K type strain sequencing project: providing services to taxonomists for standard genome sequencing and annotation.</title>
        <authorList>
            <consortium name="The Broad Institute Genomics Platform"/>
            <consortium name="The Broad Institute Genome Sequencing Center for Infectious Disease"/>
            <person name="Wu L."/>
            <person name="Ma J."/>
        </authorList>
    </citation>
    <scope>NUCLEOTIDE SEQUENCE [LARGE SCALE GENOMIC DNA]</scope>
    <source>
        <strain evidence="3">NBRC 103627</strain>
    </source>
</reference>
<evidence type="ECO:0008006" key="4">
    <source>
        <dbReference type="Google" id="ProtNLM"/>
    </source>
</evidence>
<accession>A0ABV8ZJQ9</accession>
<protein>
    <recommendedName>
        <fullName evidence="4">DUF4352 domain-containing protein</fullName>
    </recommendedName>
</protein>
<evidence type="ECO:0000313" key="3">
    <source>
        <dbReference type="Proteomes" id="UP001596003"/>
    </source>
</evidence>
<gene>
    <name evidence="2" type="ORF">ACFO3N_19435</name>
</gene>
<comment type="caution">
    <text evidence="2">The sequence shown here is derived from an EMBL/GenBank/DDBJ whole genome shotgun (WGS) entry which is preliminary data.</text>
</comment>
<keyword evidence="1" id="KW-0812">Transmembrane</keyword>
<keyword evidence="3" id="KW-1185">Reference proteome</keyword>
<sequence>MKKIIFLVILIIFSLITLYYYKPVTIDYLFGITRTLKQENGYQLDINNKRYDNCVFKSTESFDKKRKHNFLILYLRDLNIKSDFKIIVVNLDDKVVGYFCGSDKCYDKVFGTLFQSDMGSFYTPLEDDAKGPGFDTKLKMESKKIDFYIPSERNESLHIQLSKK</sequence>
<name>A0ABV8ZJQ9_9FLAO</name>
<dbReference type="EMBL" id="JBHSFY010000014">
    <property type="protein sequence ID" value="MFC4479259.1"/>
    <property type="molecule type" value="Genomic_DNA"/>
</dbReference>
<keyword evidence="1" id="KW-0472">Membrane</keyword>